<sequence>MRFRFRFSIEGNRLELLSGLWEMIQEKSLRACLQKFQDKYSRNLKFYSRESEELMTVGLKVDLYWYSIGTGDFLHSFFSTICVRLENNVLGSRFPILMNELYSGKLEPHQLEEALRELETIQKELERINPNQVVWDNEDRSKIPPWGDNISPDIKALSDYFVTSSGKNLISVIKRALLDAIDERVKLEIKSLC</sequence>
<evidence type="ECO:0000313" key="2">
    <source>
        <dbReference type="Proteomes" id="UP000070096"/>
    </source>
</evidence>
<dbReference type="InterPro" id="IPR028185">
    <property type="entry name" value="Imm70"/>
</dbReference>
<name>A0A139MXG2_STRGN</name>
<evidence type="ECO:0000313" key="1">
    <source>
        <dbReference type="EMBL" id="KXT68191.1"/>
    </source>
</evidence>
<organism evidence="1 2">
    <name type="scientific">Streptococcus gordonii</name>
    <dbReference type="NCBI Taxonomy" id="1302"/>
    <lineage>
        <taxon>Bacteria</taxon>
        <taxon>Bacillati</taxon>
        <taxon>Bacillota</taxon>
        <taxon>Bacilli</taxon>
        <taxon>Lactobacillales</taxon>
        <taxon>Streptococcaceae</taxon>
        <taxon>Streptococcus</taxon>
    </lineage>
</organism>
<dbReference type="Pfam" id="PF15601">
    <property type="entry name" value="Imm70"/>
    <property type="match status" value="1"/>
</dbReference>
<protein>
    <submittedName>
        <fullName evidence="1">Uncharacterized protein</fullName>
    </submittedName>
</protein>
<dbReference type="EMBL" id="LQRC01000278">
    <property type="protein sequence ID" value="KXT68191.1"/>
    <property type="molecule type" value="Genomic_DNA"/>
</dbReference>
<dbReference type="AlphaFoldDB" id="A0A139MXG2"/>
<dbReference type="Proteomes" id="UP000070096">
    <property type="component" value="Unassembled WGS sequence"/>
</dbReference>
<comment type="caution">
    <text evidence="1">The sequence shown here is derived from an EMBL/GenBank/DDBJ whole genome shotgun (WGS) entry which is preliminary data.</text>
</comment>
<proteinExistence type="predicted"/>
<reference evidence="1 2" key="1">
    <citation type="submission" date="2016-01" db="EMBL/GenBank/DDBJ databases">
        <title>Highly variable Streptococcus oralis are common among viridans streptococci isolated from primates.</title>
        <authorList>
            <person name="Denapaite D."/>
            <person name="Rieger M."/>
            <person name="Koendgen S."/>
            <person name="Brueckner R."/>
            <person name="Ochigava I."/>
            <person name="Kappeler P."/>
            <person name="Maetz-Rensing K."/>
            <person name="Leendertz F."/>
            <person name="Hakenbeck R."/>
        </authorList>
    </citation>
    <scope>NUCLEOTIDE SEQUENCE [LARGE SCALE GENOMIC DNA]</scope>
    <source>
        <strain evidence="1 2">DD07</strain>
    </source>
</reference>
<accession>A0A139MXG2</accession>
<dbReference type="PATRIC" id="fig|1302.21.peg.2351"/>
<gene>
    <name evidence="1" type="ORF">SGODD07_02125</name>
</gene>